<feature type="compositionally biased region" description="Low complexity" evidence="1">
    <location>
        <begin position="444"/>
        <end position="466"/>
    </location>
</feature>
<name>A0A4R0R946_9APHY</name>
<dbReference type="Proteomes" id="UP000292702">
    <property type="component" value="Unassembled WGS sequence"/>
</dbReference>
<dbReference type="EMBL" id="RWJN01000244">
    <property type="protein sequence ID" value="TCD64301.1"/>
    <property type="molecule type" value="Genomic_DNA"/>
</dbReference>
<keyword evidence="3" id="KW-1185">Reference proteome</keyword>
<feature type="region of interest" description="Disordered" evidence="1">
    <location>
        <begin position="685"/>
        <end position="886"/>
    </location>
</feature>
<gene>
    <name evidence="2" type="ORF">EIP91_004279</name>
</gene>
<dbReference type="STRING" id="92696.A0A4R0R946"/>
<feature type="compositionally biased region" description="Polar residues" evidence="1">
    <location>
        <begin position="922"/>
        <end position="931"/>
    </location>
</feature>
<sequence>MLSSVFNRRKVQQRINNLTGHGNTRQPRPQSPPSPASFESPEIVDINDKAGAPSHIQQSSEPGPPRGISPQVQLNLRRSGSVSDWFPSDLFAGQTIAPPERGASLGLASASAAGSQRSLPSRLRSASNAREPFAISPDEVIVIEAEPRPADADDDQPFPEPQEAQSEVNPSPPRKAAPTPIIIPDNPAALKVTLQRSASESGPHSNSGEASAGPSRPLSAYSDVSSAVSGTTIARALVANSFIVTNGSRKSEFRGVTRQDSATLPKGEHPFLTSPYWRDKRISNGEIVAYDAALESPVPPVPPITSPEFVAALDSAGRGRRNSASVAEARRQSEARLNGIFPSDGTAPPRWQRKGSLTRLQKEQMMGRRVSTISEASSQPSPMTPATNGVNSSPVMHLSRTSLNSSSTSKHQSDASMSSVRHPSSSSTSLHHDDAASSHKHHSASSAHSSARPSSSHAPPAADPVHFPSPPDPSEASTSPSYFSPQPQHPHPSPSVTATGSSIYSPGSTRTGTSKTTDPTSLASPGSSTGLSPNSFTMYRSNSDSGSSRATPSRPMITVPVGERPHSVPVSASPLSATMNDQLKPLRPSAVPVSARLPSDSPMDSPDWLDVMVPESALIMNHSTSIRRSGSHLPPITVPSGDEDVFSSEHSFSTDSPSSESAARQTFPETPYAFSPLVSAGFAPQGYPSHMKNSPRTASLHGRGVPVRGRGTPSRQLFRSVTSGKAYQRTPDTAESVKPEGFPATPSMLSAIEESIPSTPTSQVSHADSSPERHTPEAKSVASPDSKYTVLSPAFSDASVSTDLSGSQPSPTPVVVVPFTASPESSQPQSRRSSTHRQDSLEASPSSIPAKRPLTPSRSPLSSSHDLPPPSPRPSQQSHSDINAILAVSPKDSVEHGTIPLPAYNEEAAPIPSSPPPYRDGSVTSLDSTPTKRLARSRPAPPSGPRRPSAPTMLLAATRARNGSIASVHSDSSRQPGSSFSATHPRFQTTPIRFRGLTMEQAQWTLSSKDLQSVVSKAIKQWADPASIRLLPPEMAFEQIADEQLKLEIHSAELRTNYKLVVRKRRALLASLSNAMDAGEFQDQAALIRTSEELKEISDTLDRISEELYSTTDQLMQLKHLEDVHGSSALGMALRKLNTSFIKHMQDNAALRQRISELEAERDEGWSQAELVAMELQAMDPGSRRASRVGIARKTSIRTSKAGLRSPSRHRSQRSSGQNSARNSLVSPALRSASEDIPPVPPIPSRKSLGIITSDLPLLSAGLLSEGTPTSEHLAMQDAQRELCEMLGISLEELQVGGPLRRRLSTSDVAGSSSPTRTRRNSDLVVITPAMSKDEQRAAVLASIGMIPHEI</sequence>
<feature type="compositionally biased region" description="Polar residues" evidence="1">
    <location>
        <begin position="964"/>
        <end position="987"/>
    </location>
</feature>
<feature type="compositionally biased region" description="Low complexity" evidence="1">
    <location>
        <begin position="398"/>
        <end position="429"/>
    </location>
</feature>
<feature type="region of interest" description="Disordered" evidence="1">
    <location>
        <begin position="905"/>
        <end position="950"/>
    </location>
</feature>
<evidence type="ECO:0000313" key="3">
    <source>
        <dbReference type="Proteomes" id="UP000292702"/>
    </source>
</evidence>
<feature type="compositionally biased region" description="Polar residues" evidence="1">
    <location>
        <begin position="70"/>
        <end position="82"/>
    </location>
</feature>
<feature type="compositionally biased region" description="Polar residues" evidence="1">
    <location>
        <begin position="496"/>
        <end position="551"/>
    </location>
</feature>
<accession>A0A4R0R946</accession>
<feature type="compositionally biased region" description="Low complexity" evidence="1">
    <location>
        <begin position="856"/>
        <end position="866"/>
    </location>
</feature>
<feature type="compositionally biased region" description="Polar residues" evidence="1">
    <location>
        <begin position="194"/>
        <end position="209"/>
    </location>
</feature>
<feature type="region of interest" description="Disordered" evidence="1">
    <location>
        <begin position="326"/>
        <end position="586"/>
    </location>
</feature>
<feature type="region of interest" description="Disordered" evidence="1">
    <location>
        <begin position="1"/>
        <end position="225"/>
    </location>
</feature>
<feature type="region of interest" description="Disordered" evidence="1">
    <location>
        <begin position="1182"/>
        <end position="1242"/>
    </location>
</feature>
<feature type="compositionally biased region" description="Polar residues" evidence="1">
    <location>
        <begin position="717"/>
        <end position="733"/>
    </location>
</feature>
<feature type="compositionally biased region" description="Polar residues" evidence="1">
    <location>
        <begin position="756"/>
        <end position="768"/>
    </location>
</feature>
<proteinExistence type="predicted"/>
<feature type="compositionally biased region" description="Low complexity" evidence="1">
    <location>
        <begin position="702"/>
        <end position="715"/>
    </location>
</feature>
<protein>
    <submittedName>
        <fullName evidence="2">Uncharacterized protein</fullName>
    </submittedName>
</protein>
<feature type="compositionally biased region" description="Polar residues" evidence="1">
    <location>
        <begin position="648"/>
        <end position="665"/>
    </location>
</feature>
<reference evidence="2 3" key="1">
    <citation type="submission" date="2018-11" db="EMBL/GenBank/DDBJ databases">
        <title>Genome assembly of Steccherinum ochraceum LE-BIN_3174, the white-rot fungus of the Steccherinaceae family (The Residual Polyporoid clade, Polyporales, Basidiomycota).</title>
        <authorList>
            <person name="Fedorova T.V."/>
            <person name="Glazunova O.A."/>
            <person name="Landesman E.O."/>
            <person name="Moiseenko K.V."/>
            <person name="Psurtseva N.V."/>
            <person name="Savinova O.S."/>
            <person name="Shakhova N.V."/>
            <person name="Tyazhelova T.V."/>
            <person name="Vasina D.V."/>
        </authorList>
    </citation>
    <scope>NUCLEOTIDE SEQUENCE [LARGE SCALE GENOMIC DNA]</scope>
    <source>
        <strain evidence="2 3">LE-BIN_3174</strain>
    </source>
</reference>
<evidence type="ECO:0000313" key="2">
    <source>
        <dbReference type="EMBL" id="TCD64301.1"/>
    </source>
</evidence>
<evidence type="ECO:0000256" key="1">
    <source>
        <dbReference type="SAM" id="MobiDB-lite"/>
    </source>
</evidence>
<feature type="compositionally biased region" description="Polar residues" evidence="1">
    <location>
        <begin position="13"/>
        <end position="24"/>
    </location>
</feature>
<feature type="compositionally biased region" description="Low complexity" evidence="1">
    <location>
        <begin position="101"/>
        <end position="119"/>
    </location>
</feature>
<comment type="caution">
    <text evidence="2">The sequence shown here is derived from an EMBL/GenBank/DDBJ whole genome shotgun (WGS) entry which is preliminary data.</text>
</comment>
<feature type="region of interest" description="Disordered" evidence="1">
    <location>
        <begin position="962"/>
        <end position="987"/>
    </location>
</feature>
<feature type="compositionally biased region" description="Low complexity" evidence="1">
    <location>
        <begin position="805"/>
        <end position="832"/>
    </location>
</feature>
<organism evidence="2 3">
    <name type="scientific">Steccherinum ochraceum</name>
    <dbReference type="NCBI Taxonomy" id="92696"/>
    <lineage>
        <taxon>Eukaryota</taxon>
        <taxon>Fungi</taxon>
        <taxon>Dikarya</taxon>
        <taxon>Basidiomycota</taxon>
        <taxon>Agaricomycotina</taxon>
        <taxon>Agaricomycetes</taxon>
        <taxon>Polyporales</taxon>
        <taxon>Steccherinaceae</taxon>
        <taxon>Steccherinum</taxon>
    </lineage>
</organism>
<feature type="compositionally biased region" description="Polar residues" evidence="1">
    <location>
        <begin position="1217"/>
        <end position="1226"/>
    </location>
</feature>
<dbReference type="OrthoDB" id="3271284at2759"/>
<feature type="compositionally biased region" description="Polar residues" evidence="1">
    <location>
        <begin position="371"/>
        <end position="394"/>
    </location>
</feature>
<feature type="region of interest" description="Disordered" evidence="1">
    <location>
        <begin position="627"/>
        <end position="665"/>
    </location>
</feature>